<evidence type="ECO:0000313" key="7">
    <source>
        <dbReference type="Proteomes" id="UP000006053"/>
    </source>
</evidence>
<dbReference type="InterPro" id="IPR001670">
    <property type="entry name" value="ADH_Fe/GldA"/>
</dbReference>
<dbReference type="Pfam" id="PF25137">
    <property type="entry name" value="ADH_Fe_C"/>
    <property type="match status" value="1"/>
</dbReference>
<keyword evidence="7" id="KW-1185">Reference proteome</keyword>
<dbReference type="InterPro" id="IPR018211">
    <property type="entry name" value="ADH_Fe_CS"/>
</dbReference>
<evidence type="ECO:0000256" key="2">
    <source>
        <dbReference type="ARBA" id="ARBA00023002"/>
    </source>
</evidence>
<dbReference type="STRING" id="756499.Desde_1613"/>
<dbReference type="Proteomes" id="UP000006053">
    <property type="component" value="Chromosome"/>
</dbReference>
<dbReference type="FunFam" id="1.20.1090.10:FF:000001">
    <property type="entry name" value="Aldehyde-alcohol dehydrogenase"/>
    <property type="match status" value="1"/>
</dbReference>
<protein>
    <submittedName>
        <fullName evidence="6">Alcohol dehydrogenase, class IV</fullName>
    </submittedName>
</protein>
<feature type="domain" description="Fe-containing alcohol dehydrogenase-like C-terminal" evidence="5">
    <location>
        <begin position="204"/>
        <end position="394"/>
    </location>
</feature>
<dbReference type="EMBL" id="CP003348">
    <property type="protein sequence ID" value="AFM00016.1"/>
    <property type="molecule type" value="Genomic_DNA"/>
</dbReference>
<dbReference type="KEGG" id="ddh:Desde_1613"/>
<comment type="similarity">
    <text evidence="1">Belongs to the iron-containing alcohol dehydrogenase family.</text>
</comment>
<name>I4A7T1_DESDJ</name>
<evidence type="ECO:0000256" key="1">
    <source>
        <dbReference type="ARBA" id="ARBA00007358"/>
    </source>
</evidence>
<evidence type="ECO:0000256" key="3">
    <source>
        <dbReference type="ARBA" id="ARBA00023027"/>
    </source>
</evidence>
<dbReference type="GO" id="GO:0046872">
    <property type="term" value="F:metal ion binding"/>
    <property type="evidence" value="ECO:0007669"/>
    <property type="project" value="InterPro"/>
</dbReference>
<proteinExistence type="inferred from homology"/>
<dbReference type="HOGENOM" id="CLU_007207_0_0_9"/>
<keyword evidence="3" id="KW-0520">NAD</keyword>
<dbReference type="Pfam" id="PF00465">
    <property type="entry name" value="Fe-ADH"/>
    <property type="match status" value="1"/>
</dbReference>
<feature type="domain" description="Alcohol dehydrogenase iron-type/glycerol dehydrogenase GldA" evidence="4">
    <location>
        <begin position="26"/>
        <end position="193"/>
    </location>
</feature>
<evidence type="ECO:0000259" key="4">
    <source>
        <dbReference type="Pfam" id="PF00465"/>
    </source>
</evidence>
<dbReference type="AlphaFoldDB" id="I4A7T1"/>
<evidence type="ECO:0000259" key="5">
    <source>
        <dbReference type="Pfam" id="PF25137"/>
    </source>
</evidence>
<dbReference type="CDD" id="cd08189">
    <property type="entry name" value="Fe-ADH-like"/>
    <property type="match status" value="1"/>
</dbReference>
<dbReference type="RefSeq" id="WP_014793505.1">
    <property type="nucleotide sequence ID" value="NC_018017.1"/>
</dbReference>
<gene>
    <name evidence="6" type="ordered locus">Desde_1613</name>
</gene>
<reference evidence="7" key="1">
    <citation type="submission" date="2012-06" db="EMBL/GenBank/DDBJ databases">
        <title>Complete sequence of Desulfitobacterium dehalogenans ATCC 51507.</title>
        <authorList>
            <person name="Lucas S."/>
            <person name="Han J."/>
            <person name="Lapidus A."/>
            <person name="Cheng J.-F."/>
            <person name="Goodwin L."/>
            <person name="Pitluck S."/>
            <person name="Peters L."/>
            <person name="Ovchinnikova G."/>
            <person name="Teshima H."/>
            <person name="Detter J.C."/>
            <person name="Han C."/>
            <person name="Tapia R."/>
            <person name="Land M."/>
            <person name="Hauser L."/>
            <person name="Kyrpides N."/>
            <person name="Ivanova N."/>
            <person name="Pagani I."/>
            <person name="Kruse T."/>
            <person name="de Vos W.M."/>
            <person name="Smidt H."/>
            <person name="Woyke T."/>
        </authorList>
    </citation>
    <scope>NUCLEOTIDE SEQUENCE [LARGE SCALE GENOMIC DNA]</scope>
    <source>
        <strain evidence="7">ATCC 51507 / DSM 9161 / JW/IU-DC1</strain>
    </source>
</reference>
<dbReference type="InterPro" id="IPR039697">
    <property type="entry name" value="Alcohol_dehydrogenase_Fe"/>
</dbReference>
<accession>I4A7T1</accession>
<dbReference type="PANTHER" id="PTHR11496">
    <property type="entry name" value="ALCOHOL DEHYDROGENASE"/>
    <property type="match status" value="1"/>
</dbReference>
<dbReference type="eggNOG" id="COG1454">
    <property type="taxonomic scope" value="Bacteria"/>
</dbReference>
<evidence type="ECO:0000313" key="6">
    <source>
        <dbReference type="EMBL" id="AFM00016.1"/>
    </source>
</evidence>
<dbReference type="PANTHER" id="PTHR11496:SF102">
    <property type="entry name" value="ALCOHOL DEHYDROGENASE 4"/>
    <property type="match status" value="1"/>
</dbReference>
<sequence>MYEFYCRLYQTLFRMAAYVLPWRRPELLQGENSLQKLPALIKKKGIERVLVVTDKGLSALGLMEGFLSGLRDAGIVFFIYDRTVPNPTVDNIEEALGLYTSEGCQGIVAFGGGSPLDCAKGVGARLARPHKTMSQLRGTLKIRKAIPPLFAVPTTAGTGSETTLTAVITDSATKEKYPVNDLALIPHVAVLDPVLTLKLPPSLTATTGMDALCHAVEAYIGRSNTRETKEYSKRATALIFENLYKAYADGTDLEARGRMLQASHEAGLAFTRAYVGNIHAIAHALGALYSIPHGLANAVLMPYVLEYYGPAAQSSLAELADWAGLVAAGDSTADKAAKFIAAIQELNRVMQIPDHIEGIAEQDLDAIAARAYREANPFYPVPKILSKMEFVKIVQMIRKEEGATE</sequence>
<reference evidence="6 7" key="2">
    <citation type="journal article" date="2015" name="J. Bacteriol.">
        <title>Genomic, proteomic, and biochemical analysis of the organohalide respiratory pathway in Desulfitobacterium dehalogenans.</title>
        <authorList>
            <person name="Kruse T."/>
            <person name="van de Pas B.A."/>
            <person name="Atteia A."/>
            <person name="Krab K."/>
            <person name="Hagen W.R."/>
            <person name="Goodwin L."/>
            <person name="Chain P."/>
            <person name="Boeren S."/>
            <person name="Maphosa F."/>
            <person name="Schraa G."/>
            <person name="de Vos W.M."/>
            <person name="van der Oost J."/>
            <person name="Smidt H."/>
            <person name="Stams A.J."/>
        </authorList>
    </citation>
    <scope>NUCLEOTIDE SEQUENCE [LARGE SCALE GENOMIC DNA]</scope>
    <source>
        <strain evidence="7">ATCC 51507 / DSM 9161 / JW/IU-DC1</strain>
    </source>
</reference>
<dbReference type="Gene3D" id="1.20.1090.10">
    <property type="entry name" value="Dehydroquinate synthase-like - alpha domain"/>
    <property type="match status" value="1"/>
</dbReference>
<dbReference type="PROSITE" id="PS00060">
    <property type="entry name" value="ADH_IRON_2"/>
    <property type="match status" value="1"/>
</dbReference>
<dbReference type="FunFam" id="3.40.50.1970:FF:000003">
    <property type="entry name" value="Alcohol dehydrogenase, iron-containing"/>
    <property type="match status" value="1"/>
</dbReference>
<dbReference type="SUPFAM" id="SSF56796">
    <property type="entry name" value="Dehydroquinate synthase-like"/>
    <property type="match status" value="1"/>
</dbReference>
<dbReference type="InterPro" id="IPR056798">
    <property type="entry name" value="ADH_Fe_C"/>
</dbReference>
<dbReference type="OrthoDB" id="5445534at2"/>
<keyword evidence="2" id="KW-0560">Oxidoreductase</keyword>
<dbReference type="Gene3D" id="3.40.50.1970">
    <property type="match status" value="1"/>
</dbReference>
<dbReference type="PROSITE" id="PS00913">
    <property type="entry name" value="ADH_IRON_1"/>
    <property type="match status" value="1"/>
</dbReference>
<organism evidence="6 7">
    <name type="scientific">Desulfitobacterium dehalogenans (strain ATCC 51507 / DSM 9161 / JW/IU-DC1)</name>
    <dbReference type="NCBI Taxonomy" id="756499"/>
    <lineage>
        <taxon>Bacteria</taxon>
        <taxon>Bacillati</taxon>
        <taxon>Bacillota</taxon>
        <taxon>Clostridia</taxon>
        <taxon>Eubacteriales</taxon>
        <taxon>Desulfitobacteriaceae</taxon>
        <taxon>Desulfitobacterium</taxon>
    </lineage>
</organism>
<dbReference type="GO" id="GO:0004022">
    <property type="term" value="F:alcohol dehydrogenase (NAD+) activity"/>
    <property type="evidence" value="ECO:0007669"/>
    <property type="project" value="TreeGrafter"/>
</dbReference>